<keyword evidence="8 12" id="KW-0479">Metal-binding</keyword>
<dbReference type="GO" id="GO:0005829">
    <property type="term" value="C:cytosol"/>
    <property type="evidence" value="ECO:0007669"/>
    <property type="project" value="TreeGrafter"/>
</dbReference>
<dbReference type="GO" id="GO:0046654">
    <property type="term" value="P:tetrahydrofolate biosynthetic process"/>
    <property type="evidence" value="ECO:0007669"/>
    <property type="project" value="UniProtKB-UniPathway"/>
</dbReference>
<evidence type="ECO:0000313" key="15">
    <source>
        <dbReference type="Proteomes" id="UP000662914"/>
    </source>
</evidence>
<dbReference type="GO" id="GO:0046872">
    <property type="term" value="F:metal ion binding"/>
    <property type="evidence" value="ECO:0007669"/>
    <property type="project" value="UniProtKB-KW"/>
</dbReference>
<evidence type="ECO:0000256" key="8">
    <source>
        <dbReference type="ARBA" id="ARBA00022723"/>
    </source>
</evidence>
<dbReference type="InterPro" id="IPR011005">
    <property type="entry name" value="Dihydropteroate_synth-like_sf"/>
</dbReference>
<dbReference type="AlphaFoldDB" id="A0A809R151"/>
<protein>
    <recommendedName>
        <fullName evidence="6 12">Dihydropteroate synthase</fullName>
        <shortName evidence="12">DHPS</shortName>
        <ecNumber evidence="5 12">2.5.1.15</ecNumber>
    </recommendedName>
    <alternativeName>
        <fullName evidence="11 12">Dihydropteroate pyrophosphorylase</fullName>
    </alternativeName>
</protein>
<dbReference type="UniPathway" id="UPA00077">
    <property type="reaction ID" value="UER00156"/>
</dbReference>
<comment type="pathway">
    <text evidence="3 12">Cofactor biosynthesis; tetrahydrofolate biosynthesis; 7,8-dihydrofolate from 2-amino-4-hydroxy-6-hydroxymethyl-7,8-dihydropteridine diphosphate and 4-aminobenzoate: step 1/2.</text>
</comment>
<dbReference type="SUPFAM" id="SSF51717">
    <property type="entry name" value="Dihydropteroate synthetase-like"/>
    <property type="match status" value="1"/>
</dbReference>
<evidence type="ECO:0000256" key="12">
    <source>
        <dbReference type="RuleBase" id="RU361205"/>
    </source>
</evidence>
<comment type="catalytic activity">
    <reaction evidence="1">
        <text>(7,8-dihydropterin-6-yl)methyl diphosphate + 4-aminobenzoate = 7,8-dihydropteroate + diphosphate</text>
        <dbReference type="Rhea" id="RHEA:19949"/>
        <dbReference type="ChEBI" id="CHEBI:17836"/>
        <dbReference type="ChEBI" id="CHEBI:17839"/>
        <dbReference type="ChEBI" id="CHEBI:33019"/>
        <dbReference type="ChEBI" id="CHEBI:72950"/>
        <dbReference type="EC" id="2.5.1.15"/>
    </reaction>
</comment>
<dbReference type="InterPro" id="IPR006390">
    <property type="entry name" value="DHP_synth_dom"/>
</dbReference>
<sequence length="277" mass="29189">MATHLACGKIRLSLERPLVMGIVNVTPDSFSDGGRHCDTAQAAAHARQLVEAGADILDIGGESSRPGAQSVSVEEELRRVLPVVEALAGEGIPLSVDTVKPEVMRRTVAAGASIINDIAALRAPGALEAAAESGAAVCLMHMQGEPRTMQADPRYDDVVAEVHDFLAQRVVAAQAAGIAAERIIVDPGFGFGKRIEHNLALLRELARFRDLGACVLAGLSRKSMLGEITGRKVSQREAASMAAALLAARNGARILRVHDVAAMKDALAVWQAVDNQE</sequence>
<dbReference type="PANTHER" id="PTHR20941:SF1">
    <property type="entry name" value="FOLIC ACID SYNTHESIS PROTEIN FOL1"/>
    <property type="match status" value="1"/>
</dbReference>
<accession>A0A809R151</accession>
<dbReference type="PANTHER" id="PTHR20941">
    <property type="entry name" value="FOLATE SYNTHESIS PROTEINS"/>
    <property type="match status" value="1"/>
</dbReference>
<reference evidence="14" key="1">
    <citation type="journal article" name="DNA Res.">
        <title>The physiological potential of anammox bacteria as revealed by their core genome structure.</title>
        <authorList>
            <person name="Okubo T."/>
            <person name="Toyoda A."/>
            <person name="Fukuhara K."/>
            <person name="Uchiyama I."/>
            <person name="Harigaya Y."/>
            <person name="Kuroiwa M."/>
            <person name="Suzuki T."/>
            <person name="Murakami Y."/>
            <person name="Suwa Y."/>
            <person name="Takami H."/>
        </authorList>
    </citation>
    <scope>NUCLEOTIDE SEQUENCE</scope>
    <source>
        <strain evidence="14">317325-3</strain>
    </source>
</reference>
<dbReference type="GO" id="GO:0046656">
    <property type="term" value="P:folic acid biosynthetic process"/>
    <property type="evidence" value="ECO:0007669"/>
    <property type="project" value="UniProtKB-KW"/>
</dbReference>
<evidence type="ECO:0000256" key="6">
    <source>
        <dbReference type="ARBA" id="ARBA00016919"/>
    </source>
</evidence>
<name>A0A809R151_9PROT</name>
<dbReference type="Proteomes" id="UP000662914">
    <property type="component" value="Chromosome"/>
</dbReference>
<dbReference type="PROSITE" id="PS50972">
    <property type="entry name" value="PTERIN_BINDING"/>
    <property type="match status" value="1"/>
</dbReference>
<comment type="function">
    <text evidence="12">Catalyzes the condensation of para-aminobenzoate (pABA) with 6-hydroxymethyl-7,8-dihydropterin diphosphate (DHPt-PP) to form 7,8-dihydropteroate (H2Pte), the immediate precursor of folate derivatives.</text>
</comment>
<organism evidence="14 15">
    <name type="scientific">Candidatus Desulfobacillus denitrificans</name>
    <dbReference type="NCBI Taxonomy" id="2608985"/>
    <lineage>
        <taxon>Bacteria</taxon>
        <taxon>Pseudomonadati</taxon>
        <taxon>Pseudomonadota</taxon>
        <taxon>Betaproteobacteria</taxon>
        <taxon>Candidatus Desulfobacillus</taxon>
    </lineage>
</organism>
<proteinExistence type="inferred from homology"/>
<evidence type="ECO:0000256" key="9">
    <source>
        <dbReference type="ARBA" id="ARBA00022842"/>
    </source>
</evidence>
<dbReference type="Pfam" id="PF00809">
    <property type="entry name" value="Pterin_bind"/>
    <property type="match status" value="1"/>
</dbReference>
<dbReference type="NCBIfam" id="TIGR01496">
    <property type="entry name" value="DHPS"/>
    <property type="match status" value="1"/>
</dbReference>
<keyword evidence="9 12" id="KW-0460">Magnesium</keyword>
<keyword evidence="10 12" id="KW-0289">Folate biosynthesis</keyword>
<evidence type="ECO:0000256" key="2">
    <source>
        <dbReference type="ARBA" id="ARBA00001946"/>
    </source>
</evidence>
<dbReference type="Gene3D" id="3.20.20.20">
    <property type="entry name" value="Dihydropteroate synthase-like"/>
    <property type="match status" value="1"/>
</dbReference>
<evidence type="ECO:0000256" key="3">
    <source>
        <dbReference type="ARBA" id="ARBA00004763"/>
    </source>
</evidence>
<evidence type="ECO:0000256" key="4">
    <source>
        <dbReference type="ARBA" id="ARBA00009503"/>
    </source>
</evidence>
<dbReference type="KEGG" id="ddz:DSYM_20590"/>
<comment type="cofactor">
    <cofactor evidence="2 12">
        <name>Mg(2+)</name>
        <dbReference type="ChEBI" id="CHEBI:18420"/>
    </cofactor>
</comment>
<dbReference type="PROSITE" id="PS00793">
    <property type="entry name" value="DHPS_2"/>
    <property type="match status" value="1"/>
</dbReference>
<keyword evidence="7 12" id="KW-0808">Transferase</keyword>
<evidence type="ECO:0000313" key="14">
    <source>
        <dbReference type="EMBL" id="BBO21360.1"/>
    </source>
</evidence>
<dbReference type="GO" id="GO:0004156">
    <property type="term" value="F:dihydropteroate synthase activity"/>
    <property type="evidence" value="ECO:0007669"/>
    <property type="project" value="UniProtKB-EC"/>
</dbReference>
<evidence type="ECO:0000256" key="5">
    <source>
        <dbReference type="ARBA" id="ARBA00012458"/>
    </source>
</evidence>
<gene>
    <name evidence="14" type="ORF">DSYM_20590</name>
</gene>
<dbReference type="InterPro" id="IPR045031">
    <property type="entry name" value="DHP_synth-like"/>
</dbReference>
<dbReference type="CDD" id="cd00739">
    <property type="entry name" value="DHPS"/>
    <property type="match status" value="1"/>
</dbReference>
<dbReference type="FunFam" id="3.20.20.20:FF:000006">
    <property type="entry name" value="Dihydropteroate synthase"/>
    <property type="match status" value="1"/>
</dbReference>
<dbReference type="PROSITE" id="PS00792">
    <property type="entry name" value="DHPS_1"/>
    <property type="match status" value="1"/>
</dbReference>
<evidence type="ECO:0000256" key="11">
    <source>
        <dbReference type="ARBA" id="ARBA00030193"/>
    </source>
</evidence>
<evidence type="ECO:0000259" key="13">
    <source>
        <dbReference type="PROSITE" id="PS50972"/>
    </source>
</evidence>
<evidence type="ECO:0000256" key="7">
    <source>
        <dbReference type="ARBA" id="ARBA00022679"/>
    </source>
</evidence>
<evidence type="ECO:0000256" key="1">
    <source>
        <dbReference type="ARBA" id="ARBA00000012"/>
    </source>
</evidence>
<comment type="similarity">
    <text evidence="4 12">Belongs to the DHPS family.</text>
</comment>
<feature type="domain" description="Pterin-binding" evidence="13">
    <location>
        <begin position="17"/>
        <end position="268"/>
    </location>
</feature>
<dbReference type="EC" id="2.5.1.15" evidence="5 12"/>
<dbReference type="InterPro" id="IPR000489">
    <property type="entry name" value="Pterin-binding_dom"/>
</dbReference>
<evidence type="ECO:0000256" key="10">
    <source>
        <dbReference type="ARBA" id="ARBA00022909"/>
    </source>
</evidence>
<dbReference type="EMBL" id="AP021857">
    <property type="protein sequence ID" value="BBO21360.1"/>
    <property type="molecule type" value="Genomic_DNA"/>
</dbReference>